<accession>A0A8J4PNH3</accession>
<gene>
    <name evidence="1" type="ORF">CYY_008204</name>
</gene>
<name>A0A8J4PNH3_9MYCE</name>
<sequence>MNNIYTLVFSHKYIANKIFNAVHQLQLYNNSFKYEDIVDVEWMIENNHIQLLKDKLKRNTPLFVTPNHLFMDIGDKYTDIFIALFEPNHYRADFLDYYCTNEFLEGITNVQVVKYLFDKGLGREYIMSGFHQLFKINTNVLQYLVDNGYVKADFNSLLLNHNSDNKQDFFDKSKQSETRFKIKMIVEKYIESPISVHDAQDIIDSLLEFPTPYVMDTLVPLFDQGIKKIKFFGERNLIYGTKEKQTYIQALDEIRFKLEEEAEKKSPTPTPFWKNRLQRLPELQIWYSCIGKKDQEQEFINTWNRLSKRVVCTFYRIYYNKCHDFAQGLNFTDIRLETDLNSIDITNDILEIIHLVSTNGPNLMQMIHNRGWSDFRTLTEQRKASLCKSILKQSIVNEDQDYTTIILKMAVMEETKTMMVDIKFMVLLLSMCCDDPKVYELPNFNYFFEKFTQEIKKTQFGEDATTVDKLVSSLFLYAIAEKNVFLYTKLKSMGYCFLNYQHIHFNVQRFSPLIADIDDIIHKTPTEDKGSICVKLFSNFIVRKDFVGFKYLINKYKFFDENEALDKLALCNNLLFVHYINNNRSNCLFNVQENFHKEFFLKLFEKAFQVQNQTLAEYLILNILGYVDHPNNEYFEKIKNMEMAGFNSLVYLIDQLRFRSIEPIFNFLIDDEQHFYSYFNQIVEYIHRNQNTYFLMKPNFQFIFDKVITHLLKNQDLLKVYQNVLATLVNRYGCVFKDYHQEYLVEFKDILICYHELPYSTIIKNLHLPPTIEEPTTDEKPLKKQKKIIGNK</sequence>
<proteinExistence type="predicted"/>
<dbReference type="AlphaFoldDB" id="A0A8J4PNH3"/>
<organism evidence="1 2">
    <name type="scientific">Polysphondylium violaceum</name>
    <dbReference type="NCBI Taxonomy" id="133409"/>
    <lineage>
        <taxon>Eukaryota</taxon>
        <taxon>Amoebozoa</taxon>
        <taxon>Evosea</taxon>
        <taxon>Eumycetozoa</taxon>
        <taxon>Dictyostelia</taxon>
        <taxon>Dictyosteliales</taxon>
        <taxon>Dictyosteliaceae</taxon>
        <taxon>Polysphondylium</taxon>
    </lineage>
</organism>
<dbReference type="EMBL" id="AJWJ01000486">
    <property type="protein sequence ID" value="KAF2070479.1"/>
    <property type="molecule type" value="Genomic_DNA"/>
</dbReference>
<reference evidence="1" key="1">
    <citation type="submission" date="2020-01" db="EMBL/GenBank/DDBJ databases">
        <title>Development of genomics and gene disruption for Polysphondylium violaceum indicates a role for the polyketide synthase stlB in stalk morphogenesis.</title>
        <authorList>
            <person name="Narita B."/>
            <person name="Kawabe Y."/>
            <person name="Kin K."/>
            <person name="Saito T."/>
            <person name="Gibbs R."/>
            <person name="Kuspa A."/>
            <person name="Muzny D."/>
            <person name="Queller D."/>
            <person name="Richards S."/>
            <person name="Strassman J."/>
            <person name="Sucgang R."/>
            <person name="Worley K."/>
            <person name="Schaap P."/>
        </authorList>
    </citation>
    <scope>NUCLEOTIDE SEQUENCE</scope>
    <source>
        <strain evidence="1">QSvi11</strain>
    </source>
</reference>
<dbReference type="Proteomes" id="UP000695562">
    <property type="component" value="Unassembled WGS sequence"/>
</dbReference>
<comment type="caution">
    <text evidence="1">The sequence shown here is derived from an EMBL/GenBank/DDBJ whole genome shotgun (WGS) entry which is preliminary data.</text>
</comment>
<evidence type="ECO:0000313" key="1">
    <source>
        <dbReference type="EMBL" id="KAF2070479.1"/>
    </source>
</evidence>
<keyword evidence="2" id="KW-1185">Reference proteome</keyword>
<evidence type="ECO:0000313" key="2">
    <source>
        <dbReference type="Proteomes" id="UP000695562"/>
    </source>
</evidence>
<protein>
    <submittedName>
        <fullName evidence="1">Uncharacterized protein</fullName>
    </submittedName>
</protein>